<protein>
    <recommendedName>
        <fullName evidence="3">Uridine phosphorylase</fullName>
        <ecNumber evidence="2">2.4.2.3</ecNumber>
    </recommendedName>
</protein>
<organism evidence="8 9">
    <name type="scientific">Proteiniborus ethanoligenes</name>
    <dbReference type="NCBI Taxonomy" id="415015"/>
    <lineage>
        <taxon>Bacteria</taxon>
        <taxon>Bacillati</taxon>
        <taxon>Bacillota</taxon>
        <taxon>Clostridia</taxon>
        <taxon>Eubacteriales</taxon>
        <taxon>Proteiniborus</taxon>
    </lineage>
</organism>
<name>A0A1H3LL67_9FIRM</name>
<dbReference type="OrthoDB" id="9772602at2"/>
<evidence type="ECO:0000256" key="6">
    <source>
        <dbReference type="ARBA" id="ARBA00048447"/>
    </source>
</evidence>
<dbReference type="EMBL" id="FNQE01000004">
    <property type="protein sequence ID" value="SDY65277.1"/>
    <property type="molecule type" value="Genomic_DNA"/>
</dbReference>
<dbReference type="PANTHER" id="PTHR43691">
    <property type="entry name" value="URIDINE PHOSPHORYLASE"/>
    <property type="match status" value="1"/>
</dbReference>
<dbReference type="RefSeq" id="WP_091726889.1">
    <property type="nucleotide sequence ID" value="NZ_FNQE01000004.1"/>
</dbReference>
<dbReference type="PANTHER" id="PTHR43691:SF11">
    <property type="entry name" value="FI09636P-RELATED"/>
    <property type="match status" value="1"/>
</dbReference>
<feature type="domain" description="Nucleoside phosphorylase" evidence="7">
    <location>
        <begin position="28"/>
        <end position="237"/>
    </location>
</feature>
<evidence type="ECO:0000256" key="2">
    <source>
        <dbReference type="ARBA" id="ARBA00011888"/>
    </source>
</evidence>
<evidence type="ECO:0000256" key="1">
    <source>
        <dbReference type="ARBA" id="ARBA00010456"/>
    </source>
</evidence>
<comment type="similarity">
    <text evidence="1">Belongs to the PNP/UDP phosphorylase family.</text>
</comment>
<keyword evidence="9" id="KW-1185">Reference proteome</keyword>
<dbReference type="STRING" id="415015.SAMN05660462_00551"/>
<dbReference type="AlphaFoldDB" id="A0A1H3LL67"/>
<comment type="catalytic activity">
    <reaction evidence="6">
        <text>uridine + phosphate = alpha-D-ribose 1-phosphate + uracil</text>
        <dbReference type="Rhea" id="RHEA:24388"/>
        <dbReference type="ChEBI" id="CHEBI:16704"/>
        <dbReference type="ChEBI" id="CHEBI:17568"/>
        <dbReference type="ChEBI" id="CHEBI:43474"/>
        <dbReference type="ChEBI" id="CHEBI:57720"/>
        <dbReference type="EC" id="2.4.2.3"/>
    </reaction>
</comment>
<dbReference type="PROSITE" id="PS01232">
    <property type="entry name" value="PNP_UDP_1"/>
    <property type="match status" value="1"/>
</dbReference>
<dbReference type="GO" id="GO:0004850">
    <property type="term" value="F:uridine phosphorylase activity"/>
    <property type="evidence" value="ECO:0007669"/>
    <property type="project" value="UniProtKB-EC"/>
</dbReference>
<dbReference type="Proteomes" id="UP000198625">
    <property type="component" value="Unassembled WGS sequence"/>
</dbReference>
<dbReference type="Pfam" id="PF01048">
    <property type="entry name" value="PNP_UDP_1"/>
    <property type="match status" value="1"/>
</dbReference>
<dbReference type="InterPro" id="IPR018016">
    <property type="entry name" value="Nucleoside_phosphorylase_CS"/>
</dbReference>
<evidence type="ECO:0000256" key="3">
    <source>
        <dbReference type="ARBA" id="ARBA00021980"/>
    </source>
</evidence>
<reference evidence="8 9" key="1">
    <citation type="submission" date="2016-10" db="EMBL/GenBank/DDBJ databases">
        <authorList>
            <person name="de Groot N.N."/>
        </authorList>
    </citation>
    <scope>NUCLEOTIDE SEQUENCE [LARGE SCALE GENOMIC DNA]</scope>
    <source>
        <strain evidence="8 9">DSM 21650</strain>
    </source>
</reference>
<dbReference type="EC" id="2.4.2.3" evidence="2"/>
<keyword evidence="5" id="KW-0808">Transferase</keyword>
<evidence type="ECO:0000259" key="7">
    <source>
        <dbReference type="Pfam" id="PF01048"/>
    </source>
</evidence>
<dbReference type="GO" id="GO:0005829">
    <property type="term" value="C:cytosol"/>
    <property type="evidence" value="ECO:0007669"/>
    <property type="project" value="TreeGrafter"/>
</dbReference>
<evidence type="ECO:0000256" key="5">
    <source>
        <dbReference type="ARBA" id="ARBA00022679"/>
    </source>
</evidence>
<dbReference type="InterPro" id="IPR000845">
    <property type="entry name" value="Nucleoside_phosphorylase_d"/>
</dbReference>
<evidence type="ECO:0000313" key="9">
    <source>
        <dbReference type="Proteomes" id="UP000198625"/>
    </source>
</evidence>
<dbReference type="SUPFAM" id="SSF53167">
    <property type="entry name" value="Purine and uridine phosphorylases"/>
    <property type="match status" value="1"/>
</dbReference>
<dbReference type="GO" id="GO:0009164">
    <property type="term" value="P:nucleoside catabolic process"/>
    <property type="evidence" value="ECO:0007669"/>
    <property type="project" value="UniProtKB-ARBA"/>
</dbReference>
<dbReference type="InterPro" id="IPR035994">
    <property type="entry name" value="Nucleoside_phosphorylase_sf"/>
</dbReference>
<gene>
    <name evidence="8" type="ORF">SAMN05660462_00551</name>
</gene>
<evidence type="ECO:0000256" key="4">
    <source>
        <dbReference type="ARBA" id="ARBA00022676"/>
    </source>
</evidence>
<accession>A0A1H3LL67</accession>
<keyword evidence="4" id="KW-0328">Glycosyltransferase</keyword>
<dbReference type="Gene3D" id="3.40.50.1580">
    <property type="entry name" value="Nucleoside phosphorylase domain"/>
    <property type="match status" value="1"/>
</dbReference>
<sequence length="258" mass="28481">MTILNKAEKTLGRPQYHIRLKPGDVGEYVLLPGDPMRSDIVAKYLDNAELIAHNREHRTFTGYYKGVKISVTSTGMGCPSAAIATEELANIGAKVFIRIGSSAALQPEMKIGDLLISTGAMKNEGTSRFYVPDCFPAIPDIEFTSLLINTANEMKDELGYGLHYGISATDDAFYGETEEWIKKLINLGVSNVEMEASAIFTIAHLRKLKAACICGVSGNLNTGEVIYETENTKLAQAWESEIRVVLETIYRYEQTKNK</sequence>
<evidence type="ECO:0000313" key="8">
    <source>
        <dbReference type="EMBL" id="SDY65277.1"/>
    </source>
</evidence>
<proteinExistence type="inferred from homology"/>
<dbReference type="CDD" id="cd17767">
    <property type="entry name" value="UP_EcUdp-like"/>
    <property type="match status" value="1"/>
</dbReference>